<sequence>MSVLKTINAVKQPRVKLEFLGVKWYSKFVQGEPAGPSVKEVYGPINKRMKKELSEIQTTLSVDRFIDLDRSIGNYFVDPDGNTFLDTYMQIATVPLGYNHPAMLNVFKDQSKLKYIANRTALAMYPPSNWAQHLKRILMSIAPPDMGYICTQMCGACSNEQSFKSVFIWYNRKRNGGRDFTKQEIETSMHNKPPGCPNLAILSFWGAFHGRTTSSLSVTRSKPIHRLGFPLFEHWPAASFPLYKYPLEENVRENKQIDAKCLAEVEDLIQKNEKKGWPVAGIIIEPIQSEGGDNHASPEFMKELQKICKKNTIAFIVDEVQTGCGASGKMWCHEWFELPTPPEVMTYSKKMLAGGYYHTQEMLPDKGFRIFNTWMGDPARLFVLEAVIHVIKEQKLLEHVRKVGDYTLKGLTDIVKEFPNVLHSPRGRGSLIAASCKDDPTRTKILTNMKKKGIIGGSCGPTSIRLRPSLIFEEKHANIFLDIFRQSVKEM</sequence>
<organism evidence="7 8">
    <name type="scientific">Popillia japonica</name>
    <name type="common">Japanese beetle</name>
    <dbReference type="NCBI Taxonomy" id="7064"/>
    <lineage>
        <taxon>Eukaryota</taxon>
        <taxon>Metazoa</taxon>
        <taxon>Ecdysozoa</taxon>
        <taxon>Arthropoda</taxon>
        <taxon>Hexapoda</taxon>
        <taxon>Insecta</taxon>
        <taxon>Pterygota</taxon>
        <taxon>Neoptera</taxon>
        <taxon>Endopterygota</taxon>
        <taxon>Coleoptera</taxon>
        <taxon>Polyphaga</taxon>
        <taxon>Scarabaeiformia</taxon>
        <taxon>Scarabaeidae</taxon>
        <taxon>Rutelinae</taxon>
        <taxon>Popillia</taxon>
    </lineage>
</organism>
<accession>A0AAW1HT26</accession>
<dbReference type="PIRSF" id="PIRSF000521">
    <property type="entry name" value="Transaminase_4ab_Lys_Orn"/>
    <property type="match status" value="1"/>
</dbReference>
<keyword evidence="3 7" id="KW-0032">Aminotransferase</keyword>
<proteinExistence type="inferred from homology"/>
<reference evidence="7 8" key="1">
    <citation type="journal article" date="2024" name="BMC Genomics">
        <title>De novo assembly and annotation of Popillia japonica's genome with initial clues to its potential as an invasive pest.</title>
        <authorList>
            <person name="Cucini C."/>
            <person name="Boschi S."/>
            <person name="Funari R."/>
            <person name="Cardaioli E."/>
            <person name="Iannotti N."/>
            <person name="Marturano G."/>
            <person name="Paoli F."/>
            <person name="Bruttini M."/>
            <person name="Carapelli A."/>
            <person name="Frati F."/>
            <person name="Nardi F."/>
        </authorList>
    </citation>
    <scope>NUCLEOTIDE SEQUENCE [LARGE SCALE GENOMIC DNA]</scope>
    <source>
        <strain evidence="7">DMR45628</strain>
    </source>
</reference>
<evidence type="ECO:0000256" key="3">
    <source>
        <dbReference type="ARBA" id="ARBA00022576"/>
    </source>
</evidence>
<dbReference type="InterPro" id="IPR015422">
    <property type="entry name" value="PyrdxlP-dep_Trfase_small"/>
</dbReference>
<evidence type="ECO:0000256" key="4">
    <source>
        <dbReference type="ARBA" id="ARBA00022679"/>
    </source>
</evidence>
<dbReference type="Gene3D" id="3.40.640.10">
    <property type="entry name" value="Type I PLP-dependent aspartate aminotransferase-like (Major domain)"/>
    <property type="match status" value="1"/>
</dbReference>
<dbReference type="CDD" id="cd00610">
    <property type="entry name" value="OAT_like"/>
    <property type="match status" value="1"/>
</dbReference>
<dbReference type="GO" id="GO:0008483">
    <property type="term" value="F:transaminase activity"/>
    <property type="evidence" value="ECO:0007669"/>
    <property type="project" value="UniProtKB-KW"/>
</dbReference>
<keyword evidence="4" id="KW-0808">Transferase</keyword>
<evidence type="ECO:0000256" key="2">
    <source>
        <dbReference type="ARBA" id="ARBA00008954"/>
    </source>
</evidence>
<dbReference type="SUPFAM" id="SSF53383">
    <property type="entry name" value="PLP-dependent transferases"/>
    <property type="match status" value="1"/>
</dbReference>
<evidence type="ECO:0000256" key="6">
    <source>
        <dbReference type="RuleBase" id="RU003560"/>
    </source>
</evidence>
<dbReference type="GO" id="GO:0030170">
    <property type="term" value="F:pyridoxal phosphate binding"/>
    <property type="evidence" value="ECO:0007669"/>
    <property type="project" value="InterPro"/>
</dbReference>
<comment type="cofactor">
    <cofactor evidence="1">
        <name>pyridoxal 5'-phosphate</name>
        <dbReference type="ChEBI" id="CHEBI:597326"/>
    </cofactor>
</comment>
<protein>
    <submittedName>
        <fullName evidence="7">Aminotransferase class-III</fullName>
    </submittedName>
</protein>
<dbReference type="PANTHER" id="PTHR43206:SF1">
    <property type="entry name" value="4-AMINOBUTYRATE AMINOTRANSFERASE, MITOCHONDRIAL"/>
    <property type="match status" value="1"/>
</dbReference>
<dbReference type="EMBL" id="JASPKY010001020">
    <property type="protein sequence ID" value="KAK9679435.1"/>
    <property type="molecule type" value="Genomic_DNA"/>
</dbReference>
<dbReference type="FunFam" id="3.40.640.10:FF:000219">
    <property type="entry name" value="Aminotransferase PigE"/>
    <property type="match status" value="1"/>
</dbReference>
<dbReference type="InterPro" id="IPR005814">
    <property type="entry name" value="Aminotrans_3"/>
</dbReference>
<dbReference type="GO" id="GO:0005739">
    <property type="term" value="C:mitochondrion"/>
    <property type="evidence" value="ECO:0007669"/>
    <property type="project" value="TreeGrafter"/>
</dbReference>
<comment type="similarity">
    <text evidence="2 6">Belongs to the class-III pyridoxal-phosphate-dependent aminotransferase family.</text>
</comment>
<keyword evidence="8" id="KW-1185">Reference proteome</keyword>
<dbReference type="Gene3D" id="3.90.1150.10">
    <property type="entry name" value="Aspartate Aminotransferase, domain 1"/>
    <property type="match status" value="1"/>
</dbReference>
<dbReference type="InterPro" id="IPR015421">
    <property type="entry name" value="PyrdxlP-dep_Trfase_major"/>
</dbReference>
<dbReference type="GO" id="GO:0009450">
    <property type="term" value="P:gamma-aminobutyric acid catabolic process"/>
    <property type="evidence" value="ECO:0007669"/>
    <property type="project" value="TreeGrafter"/>
</dbReference>
<dbReference type="Pfam" id="PF00202">
    <property type="entry name" value="Aminotran_3"/>
    <property type="match status" value="1"/>
</dbReference>
<dbReference type="Proteomes" id="UP001458880">
    <property type="component" value="Unassembled WGS sequence"/>
</dbReference>
<keyword evidence="5 6" id="KW-0663">Pyridoxal phosphate</keyword>
<dbReference type="InterPro" id="IPR015424">
    <property type="entry name" value="PyrdxlP-dep_Trfase"/>
</dbReference>
<dbReference type="AlphaFoldDB" id="A0AAW1HT26"/>
<name>A0AAW1HT26_POPJA</name>
<evidence type="ECO:0000256" key="1">
    <source>
        <dbReference type="ARBA" id="ARBA00001933"/>
    </source>
</evidence>
<gene>
    <name evidence="7" type="ORF">QE152_g40038</name>
</gene>
<evidence type="ECO:0000313" key="8">
    <source>
        <dbReference type="Proteomes" id="UP001458880"/>
    </source>
</evidence>
<dbReference type="PANTHER" id="PTHR43206">
    <property type="entry name" value="AMINOTRANSFERASE"/>
    <property type="match status" value="1"/>
</dbReference>
<comment type="caution">
    <text evidence="7">The sequence shown here is derived from an EMBL/GenBank/DDBJ whole genome shotgun (WGS) entry which is preliminary data.</text>
</comment>
<evidence type="ECO:0000313" key="7">
    <source>
        <dbReference type="EMBL" id="KAK9679435.1"/>
    </source>
</evidence>
<evidence type="ECO:0000256" key="5">
    <source>
        <dbReference type="ARBA" id="ARBA00022898"/>
    </source>
</evidence>